<keyword evidence="4" id="KW-1185">Reference proteome</keyword>
<dbReference type="SUPFAM" id="SSF52266">
    <property type="entry name" value="SGNH hydrolase"/>
    <property type="match status" value="1"/>
</dbReference>
<accession>A0ABR0JV15</accession>
<name>A0ABR0JV15_9EURO</name>
<evidence type="ECO:0000313" key="3">
    <source>
        <dbReference type="EMBL" id="KAK5071372.1"/>
    </source>
</evidence>
<feature type="signal peptide" evidence="2">
    <location>
        <begin position="1"/>
        <end position="17"/>
    </location>
</feature>
<reference evidence="3 4" key="1">
    <citation type="submission" date="2023-08" db="EMBL/GenBank/DDBJ databases">
        <title>Black Yeasts Isolated from many extreme environments.</title>
        <authorList>
            <person name="Coleine C."/>
            <person name="Stajich J.E."/>
            <person name="Selbmann L."/>
        </authorList>
    </citation>
    <scope>NUCLEOTIDE SEQUENCE [LARGE SCALE GENOMIC DNA]</scope>
    <source>
        <strain evidence="3 4">CCFEE 5885</strain>
    </source>
</reference>
<evidence type="ECO:0000256" key="1">
    <source>
        <dbReference type="ARBA" id="ARBA00022801"/>
    </source>
</evidence>
<dbReference type="CDD" id="cd01846">
    <property type="entry name" value="fatty_acyltransferase_like"/>
    <property type="match status" value="1"/>
</dbReference>
<dbReference type="PANTHER" id="PTHR45648:SF22">
    <property type="entry name" value="GDSL LIPASE_ACYLHYDROLASE FAMILY PROTEIN (AFU_ORTHOLOGUE AFUA_4G14700)"/>
    <property type="match status" value="1"/>
</dbReference>
<dbReference type="EMBL" id="JAVRRG010000364">
    <property type="protein sequence ID" value="KAK5071372.1"/>
    <property type="molecule type" value="Genomic_DNA"/>
</dbReference>
<protein>
    <submittedName>
        <fullName evidence="3">Uncharacterized protein</fullName>
    </submittedName>
</protein>
<evidence type="ECO:0000313" key="4">
    <source>
        <dbReference type="Proteomes" id="UP001345013"/>
    </source>
</evidence>
<dbReference type="Proteomes" id="UP001345013">
    <property type="component" value="Unassembled WGS sequence"/>
</dbReference>
<comment type="caution">
    <text evidence="3">The sequence shown here is derived from an EMBL/GenBank/DDBJ whole genome shotgun (WGS) entry which is preliminary data.</text>
</comment>
<keyword evidence="1" id="KW-0378">Hydrolase</keyword>
<dbReference type="Gene3D" id="3.40.50.1110">
    <property type="entry name" value="SGNH hydrolase"/>
    <property type="match status" value="1"/>
</dbReference>
<dbReference type="Pfam" id="PF00657">
    <property type="entry name" value="Lipase_GDSL"/>
    <property type="match status" value="1"/>
</dbReference>
<gene>
    <name evidence="3" type="ORF">LTR24_010581</name>
</gene>
<dbReference type="PANTHER" id="PTHR45648">
    <property type="entry name" value="GDSL LIPASE/ACYLHYDROLASE FAMILY PROTEIN (AFU_ORTHOLOGUE AFUA_4G14700)"/>
    <property type="match status" value="1"/>
</dbReference>
<organism evidence="3 4">
    <name type="scientific">Lithohypha guttulata</name>
    <dbReference type="NCBI Taxonomy" id="1690604"/>
    <lineage>
        <taxon>Eukaryota</taxon>
        <taxon>Fungi</taxon>
        <taxon>Dikarya</taxon>
        <taxon>Ascomycota</taxon>
        <taxon>Pezizomycotina</taxon>
        <taxon>Eurotiomycetes</taxon>
        <taxon>Chaetothyriomycetidae</taxon>
        <taxon>Chaetothyriales</taxon>
        <taxon>Trichomeriaceae</taxon>
        <taxon>Lithohypha</taxon>
    </lineage>
</organism>
<sequence>MLRPSLLTFSLAASALAAVLPKARGPVWNVANFDSLVTFGDSYTDENRLSYIIQNNFTLPPAGTYFPEGLNTASGGRTWPRFVVQYTDEQLELYDYAVSGAVCSNTITPRNLSTEGSGFLFPAVLEYEVPAFLADRGTARNGTDQTYFSTALSASNAVYSIWIGTNDLGVGLFLTDAQIRGKTLSDYTECIYRVFDELYAAGGRAFVLFNNAPLNLAPLYANDTLMGVGDNQYWERKPENHTAIAEKMHEYVTSTNTIFRYQSPYEALIAKRYPGASLAVFNVWQLMSDIYDNPMVYLNGTQPANVTGYEHHCTPDQSSCTLMYNGTSSDSFMWYDELHPR</sequence>
<dbReference type="InterPro" id="IPR001087">
    <property type="entry name" value="GDSL"/>
</dbReference>
<dbReference type="InterPro" id="IPR051058">
    <property type="entry name" value="GDSL_Est/Lipase"/>
</dbReference>
<evidence type="ECO:0000256" key="2">
    <source>
        <dbReference type="SAM" id="SignalP"/>
    </source>
</evidence>
<dbReference type="InterPro" id="IPR036514">
    <property type="entry name" value="SGNH_hydro_sf"/>
</dbReference>
<proteinExistence type="predicted"/>
<feature type="chain" id="PRO_5045045219" evidence="2">
    <location>
        <begin position="18"/>
        <end position="341"/>
    </location>
</feature>
<keyword evidence="2" id="KW-0732">Signal</keyword>